<gene>
    <name evidence="7" type="ORF">N864_13395</name>
</gene>
<evidence type="ECO:0000259" key="6">
    <source>
        <dbReference type="PROSITE" id="PS50850"/>
    </source>
</evidence>
<evidence type="ECO:0000313" key="8">
    <source>
        <dbReference type="Proteomes" id="UP000019494"/>
    </source>
</evidence>
<dbReference type="GO" id="GO:0005886">
    <property type="term" value="C:plasma membrane"/>
    <property type="evidence" value="ECO:0007669"/>
    <property type="project" value="UniProtKB-SubCell"/>
</dbReference>
<feature type="transmembrane region" description="Helical" evidence="5">
    <location>
        <begin position="20"/>
        <end position="42"/>
    </location>
</feature>
<sequence length="91" mass="9993">MDLRPYRHVLGVRELRRILVLGFFIRVPMWAGGVLLTLHVVAHLDRTYGQAGLVTAAATVAVAISGPWRGRLLDRIGLRRTVGPSLVVQAV</sequence>
<evidence type="ECO:0000256" key="4">
    <source>
        <dbReference type="ARBA" id="ARBA00023136"/>
    </source>
</evidence>
<dbReference type="AlphaFoldDB" id="W9GHU0"/>
<evidence type="ECO:0000256" key="3">
    <source>
        <dbReference type="ARBA" id="ARBA00022989"/>
    </source>
</evidence>
<keyword evidence="2 5" id="KW-0812">Transmembrane</keyword>
<evidence type="ECO:0000313" key="7">
    <source>
        <dbReference type="EMBL" id="EWT04383.1"/>
    </source>
</evidence>
<keyword evidence="3 5" id="KW-1133">Transmembrane helix</keyword>
<evidence type="ECO:0000256" key="1">
    <source>
        <dbReference type="ARBA" id="ARBA00004651"/>
    </source>
</evidence>
<comment type="subcellular location">
    <subcellularLocation>
        <location evidence="1">Cell membrane</location>
        <topology evidence="1">Multi-pass membrane protein</topology>
    </subcellularLocation>
</comment>
<feature type="non-terminal residue" evidence="7">
    <location>
        <position position="91"/>
    </location>
</feature>
<dbReference type="PROSITE" id="PS50850">
    <property type="entry name" value="MFS"/>
    <property type="match status" value="1"/>
</dbReference>
<dbReference type="PANTHER" id="PTHR23542">
    <property type="match status" value="1"/>
</dbReference>
<comment type="caution">
    <text evidence="7">The sequence shown here is derived from an EMBL/GenBank/DDBJ whole genome shotgun (WGS) entry which is preliminary data.</text>
</comment>
<dbReference type="Proteomes" id="UP000019494">
    <property type="component" value="Unassembled WGS sequence"/>
</dbReference>
<keyword evidence="4 5" id="KW-0472">Membrane</keyword>
<reference evidence="8" key="1">
    <citation type="submission" date="2013-08" db="EMBL/GenBank/DDBJ databases">
        <title>Intrasporangium oryzae NRRL B-24470.</title>
        <authorList>
            <person name="Liu H."/>
            <person name="Wang G."/>
        </authorList>
    </citation>
    <scope>NUCLEOTIDE SEQUENCE [LARGE SCALE GENOMIC DNA]</scope>
    <source>
        <strain evidence="8">Q5-1</strain>
    </source>
</reference>
<name>W9GHU0_9MICO</name>
<dbReference type="InterPro" id="IPR020846">
    <property type="entry name" value="MFS_dom"/>
</dbReference>
<dbReference type="Gene3D" id="1.20.1250.20">
    <property type="entry name" value="MFS general substrate transporter like domains"/>
    <property type="match status" value="1"/>
</dbReference>
<dbReference type="OrthoDB" id="4229605at2"/>
<dbReference type="SUPFAM" id="SSF103473">
    <property type="entry name" value="MFS general substrate transporter"/>
    <property type="match status" value="1"/>
</dbReference>
<evidence type="ECO:0000256" key="5">
    <source>
        <dbReference type="SAM" id="Phobius"/>
    </source>
</evidence>
<dbReference type="EMBL" id="AWQS01000257">
    <property type="protein sequence ID" value="EWT04383.1"/>
    <property type="molecule type" value="Genomic_DNA"/>
</dbReference>
<feature type="transmembrane region" description="Helical" evidence="5">
    <location>
        <begin position="48"/>
        <end position="70"/>
    </location>
</feature>
<feature type="domain" description="Major facilitator superfamily (MFS) profile" evidence="6">
    <location>
        <begin position="1"/>
        <end position="91"/>
    </location>
</feature>
<proteinExistence type="predicted"/>
<dbReference type="InterPro" id="IPR036259">
    <property type="entry name" value="MFS_trans_sf"/>
</dbReference>
<protein>
    <submittedName>
        <fullName evidence="7">MFS transporter</fullName>
    </submittedName>
</protein>
<accession>W9GHU0</accession>
<organism evidence="7 8">
    <name type="scientific">Intrasporangium chromatireducens Q5-1</name>
    <dbReference type="NCBI Taxonomy" id="584657"/>
    <lineage>
        <taxon>Bacteria</taxon>
        <taxon>Bacillati</taxon>
        <taxon>Actinomycetota</taxon>
        <taxon>Actinomycetes</taxon>
        <taxon>Micrococcales</taxon>
        <taxon>Intrasporangiaceae</taxon>
        <taxon>Intrasporangium</taxon>
    </lineage>
</organism>
<dbReference type="PANTHER" id="PTHR23542:SF1">
    <property type="entry name" value="MAJOR FACILITATOR SUPERFAMILY (MFS) PROFILE DOMAIN-CONTAINING PROTEIN"/>
    <property type="match status" value="1"/>
</dbReference>
<dbReference type="GO" id="GO:0022857">
    <property type="term" value="F:transmembrane transporter activity"/>
    <property type="evidence" value="ECO:0007669"/>
    <property type="project" value="InterPro"/>
</dbReference>
<evidence type="ECO:0000256" key="2">
    <source>
        <dbReference type="ARBA" id="ARBA00022692"/>
    </source>
</evidence>
<keyword evidence="8" id="KW-1185">Reference proteome</keyword>